<dbReference type="Gene3D" id="3.40.50.1820">
    <property type="entry name" value="alpha/beta hydrolase"/>
    <property type="match status" value="1"/>
</dbReference>
<dbReference type="Proteomes" id="UP001589647">
    <property type="component" value="Unassembled WGS sequence"/>
</dbReference>
<evidence type="ECO:0000256" key="1">
    <source>
        <dbReference type="SAM" id="MobiDB-lite"/>
    </source>
</evidence>
<accession>A0ABV5IBM7</accession>
<gene>
    <name evidence="2" type="ORF">ACFFV7_09205</name>
</gene>
<organism evidence="2 3">
    <name type="scientific">Nonomuraea spiralis</name>
    <dbReference type="NCBI Taxonomy" id="46182"/>
    <lineage>
        <taxon>Bacteria</taxon>
        <taxon>Bacillati</taxon>
        <taxon>Actinomycetota</taxon>
        <taxon>Actinomycetes</taxon>
        <taxon>Streptosporangiales</taxon>
        <taxon>Streptosporangiaceae</taxon>
        <taxon>Nonomuraea</taxon>
    </lineage>
</organism>
<dbReference type="RefSeq" id="WP_229824418.1">
    <property type="nucleotide sequence ID" value="NZ_BMRC01000012.1"/>
</dbReference>
<feature type="compositionally biased region" description="Basic residues" evidence="1">
    <location>
        <begin position="91"/>
        <end position="100"/>
    </location>
</feature>
<evidence type="ECO:0000313" key="3">
    <source>
        <dbReference type="Proteomes" id="UP001589647"/>
    </source>
</evidence>
<feature type="compositionally biased region" description="Low complexity" evidence="1">
    <location>
        <begin position="101"/>
        <end position="113"/>
    </location>
</feature>
<dbReference type="EMBL" id="JBHMEI010000004">
    <property type="protein sequence ID" value="MFB9201365.1"/>
    <property type="molecule type" value="Genomic_DNA"/>
</dbReference>
<dbReference type="InterPro" id="IPR029058">
    <property type="entry name" value="AB_hydrolase_fold"/>
</dbReference>
<evidence type="ECO:0000313" key="2">
    <source>
        <dbReference type="EMBL" id="MFB9201365.1"/>
    </source>
</evidence>
<keyword evidence="2" id="KW-0378">Hydrolase</keyword>
<feature type="compositionally biased region" description="Basic residues" evidence="1">
    <location>
        <begin position="114"/>
        <end position="126"/>
    </location>
</feature>
<name>A0ABV5IBM7_9ACTN</name>
<keyword evidence="3" id="KW-1185">Reference proteome</keyword>
<proteinExistence type="predicted"/>
<dbReference type="GO" id="GO:0016787">
    <property type="term" value="F:hydrolase activity"/>
    <property type="evidence" value="ECO:0007669"/>
    <property type="project" value="UniProtKB-KW"/>
</dbReference>
<dbReference type="SUPFAM" id="SSF53474">
    <property type="entry name" value="alpha/beta-Hydrolases"/>
    <property type="match status" value="1"/>
</dbReference>
<comment type="caution">
    <text evidence="2">The sequence shown here is derived from an EMBL/GenBank/DDBJ whole genome shotgun (WGS) entry which is preliminary data.</text>
</comment>
<sequence>MNTVISGDGTRIAYDQVGEGPAVVLVDGAMCHRGAGPSTPLAAELARGFTVLTYDRRGRGDSGDNDAYSVAREVDDLAAVIGRTGGGARRGAARRSRRSSSRSASRPRWWPRWPGRRSGPRWRPWRPRWSTTRA</sequence>
<protein>
    <submittedName>
        <fullName evidence="2">Alpha/beta fold hydrolase</fullName>
    </submittedName>
</protein>
<feature type="region of interest" description="Disordered" evidence="1">
    <location>
        <begin position="82"/>
        <end position="134"/>
    </location>
</feature>
<reference evidence="2 3" key="1">
    <citation type="submission" date="2024-09" db="EMBL/GenBank/DDBJ databases">
        <authorList>
            <person name="Sun Q."/>
            <person name="Mori K."/>
        </authorList>
    </citation>
    <scope>NUCLEOTIDE SEQUENCE [LARGE SCALE GENOMIC DNA]</scope>
    <source>
        <strain evidence="2 3">CCM 3426</strain>
    </source>
</reference>